<feature type="compositionally biased region" description="Polar residues" evidence="7">
    <location>
        <begin position="47"/>
        <end position="69"/>
    </location>
</feature>
<evidence type="ECO:0000256" key="4">
    <source>
        <dbReference type="ARBA" id="ARBA00022801"/>
    </source>
</evidence>
<keyword evidence="3" id="KW-0132">Cell division</keyword>
<name>A0A0D6EJN6_SPOSA</name>
<feature type="non-terminal residue" evidence="9">
    <location>
        <position position="1"/>
    </location>
</feature>
<dbReference type="InterPro" id="IPR036873">
    <property type="entry name" value="Rhodanese-like_dom_sf"/>
</dbReference>
<feature type="region of interest" description="Disordered" evidence="7">
    <location>
        <begin position="189"/>
        <end position="216"/>
    </location>
</feature>
<evidence type="ECO:0000256" key="5">
    <source>
        <dbReference type="ARBA" id="ARBA00022912"/>
    </source>
</evidence>
<feature type="region of interest" description="Disordered" evidence="7">
    <location>
        <begin position="754"/>
        <end position="773"/>
    </location>
</feature>
<evidence type="ECO:0000256" key="6">
    <source>
        <dbReference type="ARBA" id="ARBA00023306"/>
    </source>
</evidence>
<dbReference type="Pfam" id="PF00581">
    <property type="entry name" value="Rhodanese"/>
    <property type="match status" value="1"/>
</dbReference>
<dbReference type="EC" id="3.1.3.48" evidence="2"/>
<evidence type="ECO:0000256" key="2">
    <source>
        <dbReference type="ARBA" id="ARBA00013064"/>
    </source>
</evidence>
<dbReference type="OrthoDB" id="26523at2759"/>
<reference evidence="10" key="1">
    <citation type="submission" date="2015-02" db="EMBL/GenBank/DDBJ databases">
        <authorList>
            <person name="Gon?alves P."/>
        </authorList>
    </citation>
    <scope>NUCLEOTIDE SEQUENCE [LARGE SCALE GENOMIC DNA]</scope>
</reference>
<proteinExistence type="inferred from homology"/>
<dbReference type="GO" id="GO:0005737">
    <property type="term" value="C:cytoplasm"/>
    <property type="evidence" value="ECO:0007669"/>
    <property type="project" value="TreeGrafter"/>
</dbReference>
<dbReference type="PANTHER" id="PTHR10828:SF17">
    <property type="entry name" value="PROTEIN-TYROSINE-PHOSPHATASE"/>
    <property type="match status" value="1"/>
</dbReference>
<accession>A0A0D6EJN6</accession>
<dbReference type="PRINTS" id="PR00716">
    <property type="entry name" value="MPIPHPHTASE"/>
</dbReference>
<keyword evidence="5" id="KW-0904">Protein phosphatase</keyword>
<sequence>MLSSSPRPESHLHRSGAPFHGQPLVVPSSPSAAYQDGEISPSFDASFASSMSITSDERTNPSPCLTNGRSAGGASSPMDLMDISPAPAGAGRQASAARSPPNLRSTAFLARTCSQPVTTSTTSLAQPESSSAHSDHPFLKSLFRVQQSAPPTQTTFAPIAPLSIPRATYPDEVGDPAIAPVASTSSSTISLLPSSSTVSRGHSRRPSLPHFKTVPPSQTEKLHASFSNRTFQFKATVSGVEVLADDGVFNAGKQAEETTGSKRSPDGMEPPKSPDGMRWRPGTSAYARETTQAESSPFRMDIDGASPHGKLASPISLRPPGHPRSVSDSRAYDASKPLFPSSPEPSQQGDFSDIFESPDLSPIPQSRKRYLEQENSPTPASPTPVCNAAGGSLGAAGGRRVFEKGNTVGSAFLRKQRSAIGLSINRRPSIASFSSLGSGTSAASTSAAPSDSASASSSFNKRLATQAQDGKPAPARRNVGRAHSVADAAEAGFQLGLNSNASSGLSERDPNVPVSPHPARASVALDGCDYFGAVGRRAGAAIDLGPAVAACLSPESGSPIAGFRQQEAKGKALPCFNVKEDGLMRISPDTLNALQSGQYRQGIKSYHVIDCRFDYEYEGGHIAEAINLSEMADVENALLNIDNLPAPSTSETAPAEGKTHLRNVDRLRNHAAYPKVHYPEVYILQGGYEAFYKAYPERCVGDYVVMDHPEHDAKRTVNLDKFRRQKGIFNRASSYTFGQAQHASAMLRNADVNSANPRRPVSLNPRKPLEPAGFQFPARAPMATTPSAPTAAGSTLAIHEEDHEGDSSFGTNCSSPCGGANNGSPCPPTSKTLGRQSLKLMKEPIPITSKLLNTRRPMTGRAQTSGILTFAR</sequence>
<evidence type="ECO:0000256" key="1">
    <source>
        <dbReference type="ARBA" id="ARBA00011065"/>
    </source>
</evidence>
<gene>
    <name evidence="9" type="primary">SPOSA6832_01544</name>
</gene>
<dbReference type="PANTHER" id="PTHR10828">
    <property type="entry name" value="M-PHASE INDUCER PHOSPHATASE DUAL SPECIFICITY PHOSPHATASE CDC25"/>
    <property type="match status" value="1"/>
</dbReference>
<feature type="region of interest" description="Disordered" evidence="7">
    <location>
        <begin position="254"/>
        <end position="398"/>
    </location>
</feature>
<feature type="region of interest" description="Disordered" evidence="7">
    <location>
        <begin position="1"/>
        <end position="103"/>
    </location>
</feature>
<dbReference type="GO" id="GO:0110032">
    <property type="term" value="P:positive regulation of G2/MI transition of meiotic cell cycle"/>
    <property type="evidence" value="ECO:0007669"/>
    <property type="project" value="TreeGrafter"/>
</dbReference>
<feature type="compositionally biased region" description="Low complexity" evidence="7">
    <location>
        <begin position="84"/>
        <end position="101"/>
    </location>
</feature>
<dbReference type="PROSITE" id="PS50206">
    <property type="entry name" value="RHODANESE_3"/>
    <property type="match status" value="1"/>
</dbReference>
<comment type="similarity">
    <text evidence="1">Belongs to the MPI phosphatase family.</text>
</comment>
<dbReference type="GO" id="GO:0010971">
    <property type="term" value="P:positive regulation of G2/M transition of mitotic cell cycle"/>
    <property type="evidence" value="ECO:0007669"/>
    <property type="project" value="TreeGrafter"/>
</dbReference>
<dbReference type="SUPFAM" id="SSF52821">
    <property type="entry name" value="Rhodanese/Cell cycle control phosphatase"/>
    <property type="match status" value="1"/>
</dbReference>
<organism evidence="9 10">
    <name type="scientific">Sporidiobolus salmonicolor</name>
    <name type="common">Yeast-like fungus</name>
    <name type="synonym">Sporobolomyces salmonicolor</name>
    <dbReference type="NCBI Taxonomy" id="5005"/>
    <lineage>
        <taxon>Eukaryota</taxon>
        <taxon>Fungi</taxon>
        <taxon>Dikarya</taxon>
        <taxon>Basidiomycota</taxon>
        <taxon>Pucciniomycotina</taxon>
        <taxon>Microbotryomycetes</taxon>
        <taxon>Sporidiobolales</taxon>
        <taxon>Sporidiobolaceae</taxon>
        <taxon>Sporobolomyces</taxon>
    </lineage>
</organism>
<feature type="region of interest" description="Disordered" evidence="7">
    <location>
        <begin position="499"/>
        <end position="518"/>
    </location>
</feature>
<feature type="domain" description="Rhodanese" evidence="8">
    <location>
        <begin position="602"/>
        <end position="700"/>
    </location>
</feature>
<dbReference type="SMART" id="SM00450">
    <property type="entry name" value="RHOD"/>
    <property type="match status" value="1"/>
</dbReference>
<dbReference type="InterPro" id="IPR000751">
    <property type="entry name" value="MPI_Phosphatase"/>
</dbReference>
<feature type="compositionally biased region" description="Basic and acidic residues" evidence="7">
    <location>
        <begin position="254"/>
        <end position="266"/>
    </location>
</feature>
<keyword evidence="6" id="KW-0131">Cell cycle</keyword>
<evidence type="ECO:0000256" key="3">
    <source>
        <dbReference type="ARBA" id="ARBA00022618"/>
    </source>
</evidence>
<dbReference type="Proteomes" id="UP000243876">
    <property type="component" value="Unassembled WGS sequence"/>
</dbReference>
<dbReference type="InterPro" id="IPR001763">
    <property type="entry name" value="Rhodanese-like_dom"/>
</dbReference>
<evidence type="ECO:0000256" key="7">
    <source>
        <dbReference type="SAM" id="MobiDB-lite"/>
    </source>
</evidence>
<evidence type="ECO:0000259" key="8">
    <source>
        <dbReference type="PROSITE" id="PS50206"/>
    </source>
</evidence>
<dbReference type="GO" id="GO:0004725">
    <property type="term" value="F:protein tyrosine phosphatase activity"/>
    <property type="evidence" value="ECO:0007669"/>
    <property type="project" value="UniProtKB-EC"/>
</dbReference>
<keyword evidence="10" id="KW-1185">Reference proteome</keyword>
<evidence type="ECO:0000313" key="9">
    <source>
        <dbReference type="EMBL" id="CEQ39968.1"/>
    </source>
</evidence>
<feature type="compositionally biased region" description="Low complexity" evidence="7">
    <location>
        <begin position="433"/>
        <end position="458"/>
    </location>
</feature>
<dbReference type="GO" id="GO:0051301">
    <property type="term" value="P:cell division"/>
    <property type="evidence" value="ECO:0007669"/>
    <property type="project" value="UniProtKB-KW"/>
</dbReference>
<dbReference type="AlphaFoldDB" id="A0A0D6EJN6"/>
<feature type="region of interest" description="Disordered" evidence="7">
    <location>
        <begin position="433"/>
        <end position="483"/>
    </location>
</feature>
<feature type="compositionally biased region" description="Low complexity" evidence="7">
    <location>
        <begin position="189"/>
        <end position="199"/>
    </location>
</feature>
<keyword evidence="4" id="KW-0378">Hydrolase</keyword>
<dbReference type="GO" id="GO:0005634">
    <property type="term" value="C:nucleus"/>
    <property type="evidence" value="ECO:0007669"/>
    <property type="project" value="TreeGrafter"/>
</dbReference>
<dbReference type="Gene3D" id="3.40.250.10">
    <property type="entry name" value="Rhodanese-like domain"/>
    <property type="match status" value="1"/>
</dbReference>
<feature type="compositionally biased region" description="Polar residues" evidence="7">
    <location>
        <begin position="459"/>
        <end position="468"/>
    </location>
</feature>
<dbReference type="GO" id="GO:0000086">
    <property type="term" value="P:G2/M transition of mitotic cell cycle"/>
    <property type="evidence" value="ECO:0007669"/>
    <property type="project" value="TreeGrafter"/>
</dbReference>
<dbReference type="EMBL" id="CENE01000004">
    <property type="protein sequence ID" value="CEQ39968.1"/>
    <property type="molecule type" value="Genomic_DNA"/>
</dbReference>
<protein>
    <recommendedName>
        <fullName evidence="2">protein-tyrosine-phosphatase</fullName>
        <ecNumber evidence="2">3.1.3.48</ecNumber>
    </recommendedName>
</protein>
<evidence type="ECO:0000313" key="10">
    <source>
        <dbReference type="Proteomes" id="UP000243876"/>
    </source>
</evidence>